<reference evidence="2" key="1">
    <citation type="journal article" date="2019" name="Int. J. Syst. Evol. Microbiol.">
        <title>The Global Catalogue of Microorganisms (GCM) 10K type strain sequencing project: providing services to taxonomists for standard genome sequencing and annotation.</title>
        <authorList>
            <consortium name="The Broad Institute Genomics Platform"/>
            <consortium name="The Broad Institute Genome Sequencing Center for Infectious Disease"/>
            <person name="Wu L."/>
            <person name="Ma J."/>
        </authorList>
    </citation>
    <scope>NUCLEOTIDE SEQUENCE [LARGE SCALE GENOMIC DNA]</scope>
    <source>
        <strain evidence="2">JCM 30346</strain>
    </source>
</reference>
<proteinExistence type="predicted"/>
<gene>
    <name evidence="1" type="ORF">ACFP1K_09540</name>
</gene>
<evidence type="ECO:0000313" key="2">
    <source>
        <dbReference type="Proteomes" id="UP001596137"/>
    </source>
</evidence>
<evidence type="ECO:0000313" key="1">
    <source>
        <dbReference type="EMBL" id="MFC6081401.1"/>
    </source>
</evidence>
<dbReference type="RefSeq" id="WP_380749209.1">
    <property type="nucleotide sequence ID" value="NZ_JBHSRF010000009.1"/>
</dbReference>
<keyword evidence="2" id="KW-1185">Reference proteome</keyword>
<organism evidence="1 2">
    <name type="scientific">Sphaerisporangium aureirubrum</name>
    <dbReference type="NCBI Taxonomy" id="1544736"/>
    <lineage>
        <taxon>Bacteria</taxon>
        <taxon>Bacillati</taxon>
        <taxon>Actinomycetota</taxon>
        <taxon>Actinomycetes</taxon>
        <taxon>Streptosporangiales</taxon>
        <taxon>Streptosporangiaceae</taxon>
        <taxon>Sphaerisporangium</taxon>
    </lineage>
</organism>
<comment type="caution">
    <text evidence="1">The sequence shown here is derived from an EMBL/GenBank/DDBJ whole genome shotgun (WGS) entry which is preliminary data.</text>
</comment>
<name>A0ABW1NE56_9ACTN</name>
<sequence>MRNLTFCDIRLHPSTVTSTFEKAMTTDVMPGAGDLPHPPGTLFVRSLYREAGDGFPPAYLCVVNSVLVSDSGFFAMRPRIQQLGADTTDPRFRSVAGALPYDEAALDVLRLRPSHSLLLVTVHLPLRMIQEIFEQELVLALQDEISIPSRVNNAEAAFWTRDDSIVPGRVEYIIAAIGSFPSPTLRPGNRARIEKAGGTITTTHRYHHVTTPPTD</sequence>
<protein>
    <submittedName>
        <fullName evidence="1">Uncharacterized protein</fullName>
    </submittedName>
</protein>
<accession>A0ABW1NE56</accession>
<dbReference type="EMBL" id="JBHSRF010000009">
    <property type="protein sequence ID" value="MFC6081401.1"/>
    <property type="molecule type" value="Genomic_DNA"/>
</dbReference>
<dbReference type="Proteomes" id="UP001596137">
    <property type="component" value="Unassembled WGS sequence"/>
</dbReference>